<organism evidence="13 14">
    <name type="scientific">Leptotrombidium deliense</name>
    <dbReference type="NCBI Taxonomy" id="299467"/>
    <lineage>
        <taxon>Eukaryota</taxon>
        <taxon>Metazoa</taxon>
        <taxon>Ecdysozoa</taxon>
        <taxon>Arthropoda</taxon>
        <taxon>Chelicerata</taxon>
        <taxon>Arachnida</taxon>
        <taxon>Acari</taxon>
        <taxon>Acariformes</taxon>
        <taxon>Trombidiformes</taxon>
        <taxon>Prostigmata</taxon>
        <taxon>Anystina</taxon>
        <taxon>Parasitengona</taxon>
        <taxon>Trombiculoidea</taxon>
        <taxon>Trombiculidae</taxon>
        <taxon>Leptotrombidium</taxon>
    </lineage>
</organism>
<dbReference type="Pfam" id="PF25354">
    <property type="entry name" value="Ig_NUP210_16th"/>
    <property type="match status" value="1"/>
</dbReference>
<dbReference type="InterPro" id="IPR057586">
    <property type="entry name" value="Ig_NUP210_16th"/>
</dbReference>
<dbReference type="PANTHER" id="PTHR23019:SF0">
    <property type="entry name" value="NUCLEAR PORE MEMBRANE GLYCOPROTEIN 210"/>
    <property type="match status" value="1"/>
</dbReference>
<sequence>MRVSLFLAAYCFFGVLQTSIASKLNVRRLLLPFNLGVATNYTLEVSDGGCYNWSSSRPHVADVIPIYESVGDSRSCSRRAIVTVAYQSPKRQSTVIIASDSSSDETIRTDVVVDVIKSIEIVTTTKEIALEDVPEIFEVHAKNDENDTFTYLGGIEFEWTFEPIVVDGGNEVMNNLRFRKFVDSHYDVPEAMKFWESKESHGQQVLVQGIKTGASYIRARIVDSFYKSVPQAETTLVVIANLMLIPSHDIYLIPNANIKYAVNMIRSGRTQQIPIPSEQYFFELSDSNVASLNEQSSVVTALKEGSTSIILKDKNIKPGGGIRQPTSEIHIRKPSYLLFDVEPGHNWALQEFTVYLITVNIFDEYHHKMYPSENLELKVSFPSTYFHVNFATKNGTYYVVKTLNPGVTKLKGELIGTRMDDGTINKFSSSVTAEQDVHIYEKLRVVPPLILLPWDPVEKPSYTVYPKAVGATGVYHWESSNTEIASVMFREGKSSSKATVVTRGMGEALLTVVDTNNQVSKTTARVSIQPIIDMDIGHTIFETVVGSSVILPLLLYGYESKENKVRKTFDDCSKIPISVDIVERTRFVYVESDEEGHGILNSCRSLRFDCKNVGHSRIWVKYSTANGKINLNTTTVISCHLPLKLVHPQTLGLLALGSSVELTFEGGPRPWPLNRDGYYTRLQPTVPSLFSMSPITDPYRYKKDLHVFRVVCKDIGESDVELAVGNLESPTLPNPAVQKANVKLICGVPSKLFLRPKLKSEEHCPIGNNVASSSALKIPVSSSRNTEIELFAKDSAGRLFLNMSSLQVVWKLSDSSYGKLESVQDFVEEVNGAHGYRRWNRNFQSFHPLKREGEVVVDARIEGYKKTVLKHEGIISFFDLSDGISTKVTLTLVDKPTIDPEEVTILNHPNNKVNLQISKGSGHFDIDVSSPEFANITYSETSKRIELVPQKDGILTIKITDNCVEHGSGAADATTSLRIVNAREIRVSVPDKVEAGREVDIKVQLIDTRGETIPSNFHRLMNLHPVTVSDVISVKPKTFSKPVDSVHSLFTLKAEKIGRTSLLFKTGASKSTEYDKVITSQEIIIQVFMPLRIVPSAVTLIVGSIFQVTVSGGPQPEGLVVYGIENDSVASVSSSGMINSKKIGSTKVSAKAIGPNVVYSEDSVTINVIALDSIKIMAPSQQLLIAEEMPLFLYSVLPNSKKSFSPFTFGSANPYLKIHWSVSNKDVAQLKTLYEDFGLPEHISGQKDSPNIFAVRLRGLQSGVINIRVVVEVTKEAISSYDYQVKNNKMLVDEIQVRVFPPLDLTVGVTNKPSGLILMSPGSELVLKTTRNGFARISHSLKTSTSKILIEKGNVLKAEETDETIVEIKAHEEFGVTQTSTFRVRVKPVTYLMINTVNKIATSQETDHNVVDVPVGFSIKLQVTFHDAVGKRFDAVNSNIKVRPSRFDLINILFNGDESNTTLTVRALKQGLTVLRIWDSQSVSGKLLEDYIYIRTGHVIYPNEPQLRLAIGDIVCFTSSLRTSEGQSGTWEVDGDSESVFVDPLSGVAVARRSGEVKVKYNLDSFNTISAPVSVSIPEMVLLDTNAAAFLTNSASQMSKTVIIPIVISSETSLSKSYCPEDKAKEYYNQQPLFECQLMFTSVLNTPLETIGRDLKASDVFNCDVTFSFERKRYEVLIALKEEMSEPQYTLPLSTVETNITVFVNFLLLGIDMQSFEQTLPLTLTVPFYPAFHVSQDEVILSNSKPLTYVTVTGTPDILRSLHTTVNEDTSKVISIFPPELSQTNQNLVNIPIQINDVRWLWQRDSDAPLSIRLSSTLSRQFKIIPVKIKWSADGPNCPTLPRQSLISGTNFVWSLMSNVLSFLIDYYQILLTSISTCAVMFVGYHWLVRYSNRQSVPFLQPHNLSPSTSFVSTRFGGGSSPELSSGRRILSYASPTSLSGNSPDRPSSPTSPGVRTPVRPLWTIRNS</sequence>
<dbReference type="InterPro" id="IPR055096">
    <property type="entry name" value="Ig_NUP210_1st"/>
</dbReference>
<dbReference type="EMBL" id="NCKV01000988">
    <property type="protein sequence ID" value="RWS29275.1"/>
    <property type="molecule type" value="Genomic_DNA"/>
</dbReference>
<evidence type="ECO:0000256" key="8">
    <source>
        <dbReference type="ARBA" id="ARBA00023242"/>
    </source>
</evidence>
<dbReference type="InterPro" id="IPR055098">
    <property type="entry name" value="Ig_NUP210_3rd"/>
</dbReference>
<evidence type="ECO:0000256" key="11">
    <source>
        <dbReference type="SAM" id="SignalP"/>
    </source>
</evidence>
<reference evidence="13 14" key="1">
    <citation type="journal article" date="2018" name="Gigascience">
        <title>Genomes of trombidid mites reveal novel predicted allergens and laterally-transferred genes associated with secondary metabolism.</title>
        <authorList>
            <person name="Dong X."/>
            <person name="Chaisiri K."/>
            <person name="Xia D."/>
            <person name="Armstrong S.D."/>
            <person name="Fang Y."/>
            <person name="Donnelly M.J."/>
            <person name="Kadowaki T."/>
            <person name="McGarry J.W."/>
            <person name="Darby A.C."/>
            <person name="Makepeace B.L."/>
        </authorList>
    </citation>
    <scope>NUCLEOTIDE SEQUENCE [LARGE SCALE GENOMIC DNA]</scope>
    <source>
        <strain evidence="13">UoL-UT</strain>
    </source>
</reference>
<dbReference type="InterPro" id="IPR055097">
    <property type="entry name" value="Ig_NUP210_2nd"/>
</dbReference>
<dbReference type="InterPro" id="IPR055094">
    <property type="entry name" value="NUP210_Ig15"/>
</dbReference>
<keyword evidence="7" id="KW-0325">Glycoprotein</keyword>
<dbReference type="InterPro" id="IPR056897">
    <property type="entry name" value="Ig_NUP210_4th"/>
</dbReference>
<dbReference type="Pfam" id="PF22967">
    <property type="entry name" value="Ig_NUP210_1st"/>
    <property type="match status" value="1"/>
</dbReference>
<comment type="caution">
    <text evidence="13">The sequence shown here is derived from an EMBL/GenBank/DDBJ whole genome shotgun (WGS) entry which is preliminary data.</text>
</comment>
<evidence type="ECO:0000256" key="3">
    <source>
        <dbReference type="ARBA" id="ARBA00022692"/>
    </source>
</evidence>
<keyword evidence="5 10" id="KW-1133">Transmembrane helix</keyword>
<dbReference type="InterPro" id="IPR055099">
    <property type="entry name" value="Ig_NUP210_7th"/>
</dbReference>
<feature type="signal peptide" evidence="11">
    <location>
        <begin position="1"/>
        <end position="21"/>
    </location>
</feature>
<dbReference type="Pfam" id="PF24991">
    <property type="entry name" value="Ig_NUP210_4th"/>
    <property type="match status" value="1"/>
</dbReference>
<dbReference type="InterPro" id="IPR003343">
    <property type="entry name" value="Big_2"/>
</dbReference>
<dbReference type="InterPro" id="IPR058779">
    <property type="entry name" value="Ig_NUP210_13th"/>
</dbReference>
<dbReference type="InterPro" id="IPR056898">
    <property type="entry name" value="Ig_NUP210_6th"/>
</dbReference>
<dbReference type="InterPro" id="IPR056899">
    <property type="entry name" value="Ig_NUP210_9th"/>
</dbReference>
<dbReference type="SMART" id="SM00635">
    <property type="entry name" value="BID_2"/>
    <property type="match status" value="2"/>
</dbReference>
<feature type="compositionally biased region" description="Polar residues" evidence="9">
    <location>
        <begin position="1934"/>
        <end position="1954"/>
    </location>
</feature>
<evidence type="ECO:0000256" key="10">
    <source>
        <dbReference type="SAM" id="Phobius"/>
    </source>
</evidence>
<comment type="subcellular location">
    <subcellularLocation>
        <location evidence="1">Nucleus membrane</location>
        <topology evidence="1">Single-pass membrane protein</topology>
    </subcellularLocation>
</comment>
<dbReference type="Proteomes" id="UP000288716">
    <property type="component" value="Unassembled WGS sequence"/>
</dbReference>
<dbReference type="Pfam" id="PF22962">
    <property type="entry name" value="Ig_NUP210_7th"/>
    <property type="match status" value="1"/>
</dbReference>
<dbReference type="PANTHER" id="PTHR23019">
    <property type="entry name" value="NUCLEAR PORE MEMBRANE GLYCOPROTEIN GP210-RELATED"/>
    <property type="match status" value="1"/>
</dbReference>
<evidence type="ECO:0000256" key="7">
    <source>
        <dbReference type="ARBA" id="ARBA00023180"/>
    </source>
</evidence>
<feature type="region of interest" description="Disordered" evidence="9">
    <location>
        <begin position="1934"/>
        <end position="1968"/>
    </location>
</feature>
<dbReference type="Pfam" id="PF24935">
    <property type="entry name" value="Ig_NUP210_6th"/>
    <property type="match status" value="1"/>
</dbReference>
<feature type="domain" description="BIG2" evidence="12">
    <location>
        <begin position="1087"/>
        <end position="1161"/>
    </location>
</feature>
<evidence type="ECO:0000313" key="13">
    <source>
        <dbReference type="EMBL" id="RWS29275.1"/>
    </source>
</evidence>
<dbReference type="Pfam" id="PF22963">
    <property type="entry name" value="Ig_NUP210_3rd"/>
    <property type="match status" value="1"/>
</dbReference>
<accession>A0A443SP59</accession>
<dbReference type="Pfam" id="PF26184">
    <property type="entry name" value="Ig_NUP210_8th"/>
    <property type="match status" value="1"/>
</dbReference>
<feature type="chain" id="PRO_5018971012" evidence="11">
    <location>
        <begin position="22"/>
        <end position="1968"/>
    </location>
</feature>
<feature type="domain" description="BIG2" evidence="12">
    <location>
        <begin position="445"/>
        <end position="524"/>
    </location>
</feature>
<dbReference type="Pfam" id="PF26182">
    <property type="entry name" value="Ig_NUP210_5th"/>
    <property type="match status" value="1"/>
</dbReference>
<dbReference type="VEuPathDB" id="VectorBase:LDEU002764"/>
<evidence type="ECO:0000256" key="5">
    <source>
        <dbReference type="ARBA" id="ARBA00022989"/>
    </source>
</evidence>
<dbReference type="Pfam" id="PF22957">
    <property type="entry name" value="NUP210_Ig"/>
    <property type="match status" value="1"/>
</dbReference>
<evidence type="ECO:0000256" key="6">
    <source>
        <dbReference type="ARBA" id="ARBA00023136"/>
    </source>
</evidence>
<dbReference type="STRING" id="299467.A0A443SP59"/>
<name>A0A443SP59_9ACAR</name>
<feature type="transmembrane region" description="Helical" evidence="10">
    <location>
        <begin position="1867"/>
        <end position="1888"/>
    </location>
</feature>
<gene>
    <name evidence="13" type="ORF">B4U80_00533</name>
</gene>
<dbReference type="SUPFAM" id="SSF49373">
    <property type="entry name" value="Invasin/intimin cell-adhesion fragments"/>
    <property type="match status" value="2"/>
</dbReference>
<evidence type="ECO:0000259" key="12">
    <source>
        <dbReference type="SMART" id="SM00635"/>
    </source>
</evidence>
<dbReference type="Pfam" id="PF26181">
    <property type="entry name" value="Ig_NUP210_13th"/>
    <property type="match status" value="1"/>
</dbReference>
<dbReference type="OrthoDB" id="361283at2759"/>
<dbReference type="GO" id="GO:0031965">
    <property type="term" value="C:nuclear membrane"/>
    <property type="evidence" value="ECO:0007669"/>
    <property type="project" value="UniProtKB-SubCell"/>
</dbReference>
<dbReference type="InterPro" id="IPR008964">
    <property type="entry name" value="Invasin/intimin_cell_adhesion"/>
</dbReference>
<protein>
    <submittedName>
        <fullName evidence="13">Nuclear pore membrane glycoprotein 210-like protein</fullName>
    </submittedName>
</protein>
<keyword evidence="4 11" id="KW-0732">Signal</keyword>
<evidence type="ECO:0000256" key="9">
    <source>
        <dbReference type="SAM" id="MobiDB-lite"/>
    </source>
</evidence>
<dbReference type="GO" id="GO:0005643">
    <property type="term" value="C:nuclear pore"/>
    <property type="evidence" value="ECO:0007669"/>
    <property type="project" value="TreeGrafter"/>
</dbReference>
<dbReference type="InterPro" id="IPR055095">
    <property type="entry name" value="NUP210_Ig_C"/>
</dbReference>
<proteinExistence type="inferred from homology"/>
<dbReference type="InterPro" id="IPR045197">
    <property type="entry name" value="NUP210-like"/>
</dbReference>
<keyword evidence="8" id="KW-0539">Nucleus</keyword>
<evidence type="ECO:0000313" key="14">
    <source>
        <dbReference type="Proteomes" id="UP000288716"/>
    </source>
</evidence>
<keyword evidence="14" id="KW-1185">Reference proteome</keyword>
<keyword evidence="6 10" id="KW-0472">Membrane</keyword>
<evidence type="ECO:0000256" key="1">
    <source>
        <dbReference type="ARBA" id="ARBA00004590"/>
    </source>
</evidence>
<dbReference type="Pfam" id="PF22969">
    <property type="entry name" value="Ig_NUP210_2nd"/>
    <property type="match status" value="1"/>
</dbReference>
<keyword evidence="3 10" id="KW-0812">Transmembrane</keyword>
<comment type="similarity">
    <text evidence="2">Belongs to the NUP210 family.</text>
</comment>
<dbReference type="Pfam" id="PF24902">
    <property type="entry name" value="Ig_NUP210_9th"/>
    <property type="match status" value="1"/>
</dbReference>
<evidence type="ECO:0000256" key="4">
    <source>
        <dbReference type="ARBA" id="ARBA00022729"/>
    </source>
</evidence>
<dbReference type="Pfam" id="PF22959">
    <property type="entry name" value="Ig_NUP210_15th"/>
    <property type="match status" value="1"/>
</dbReference>
<evidence type="ECO:0000256" key="2">
    <source>
        <dbReference type="ARBA" id="ARBA00007313"/>
    </source>
</evidence>
<dbReference type="Pfam" id="PF02368">
    <property type="entry name" value="Big_2"/>
    <property type="match status" value="1"/>
</dbReference>